<gene>
    <name evidence="12" type="ORF">GCM10008018_55970</name>
</gene>
<dbReference type="EMBL" id="BMHE01000042">
    <property type="protein sequence ID" value="GGA02627.1"/>
    <property type="molecule type" value="Genomic_DNA"/>
</dbReference>
<evidence type="ECO:0000256" key="7">
    <source>
        <dbReference type="ARBA" id="ARBA00023163"/>
    </source>
</evidence>
<keyword evidence="5" id="KW-0805">Transcription regulation</keyword>
<name>A0ABQ1F7P7_9BACL</name>
<evidence type="ECO:0000259" key="10">
    <source>
        <dbReference type="PROSITE" id="PS01124"/>
    </source>
</evidence>
<dbReference type="PANTHER" id="PTHR42713:SF3">
    <property type="entry name" value="TRANSCRIPTIONAL REGULATORY PROTEIN HPTR"/>
    <property type="match status" value="1"/>
</dbReference>
<dbReference type="RefSeq" id="WP_189018091.1">
    <property type="nucleotide sequence ID" value="NZ_BMHE01000042.1"/>
</dbReference>
<comment type="caution">
    <text evidence="12">The sequence shown here is derived from an EMBL/GenBank/DDBJ whole genome shotgun (WGS) entry which is preliminary data.</text>
</comment>
<protein>
    <submittedName>
        <fullName evidence="12">AraC family transcriptional regulator</fullName>
    </submittedName>
</protein>
<feature type="coiled-coil region" evidence="9">
    <location>
        <begin position="115"/>
        <end position="151"/>
    </location>
</feature>
<evidence type="ECO:0000256" key="4">
    <source>
        <dbReference type="ARBA" id="ARBA00023012"/>
    </source>
</evidence>
<dbReference type="InterPro" id="IPR009057">
    <property type="entry name" value="Homeodomain-like_sf"/>
</dbReference>
<proteinExistence type="predicted"/>
<dbReference type="InterPro" id="IPR018060">
    <property type="entry name" value="HTH_AraC"/>
</dbReference>
<keyword evidence="7" id="KW-0804">Transcription</keyword>
<organism evidence="12 13">
    <name type="scientific">Paenibacillus marchantiophytorum</name>
    <dbReference type="NCBI Taxonomy" id="1619310"/>
    <lineage>
        <taxon>Bacteria</taxon>
        <taxon>Bacillati</taxon>
        <taxon>Bacillota</taxon>
        <taxon>Bacilli</taxon>
        <taxon>Bacillales</taxon>
        <taxon>Paenibacillaceae</taxon>
        <taxon>Paenibacillus</taxon>
    </lineage>
</organism>
<dbReference type="SMART" id="SM00342">
    <property type="entry name" value="HTH_ARAC"/>
    <property type="match status" value="1"/>
</dbReference>
<dbReference type="SMART" id="SM00448">
    <property type="entry name" value="REC"/>
    <property type="match status" value="1"/>
</dbReference>
<reference evidence="13" key="1">
    <citation type="journal article" date="2019" name="Int. J. Syst. Evol. Microbiol.">
        <title>The Global Catalogue of Microorganisms (GCM) 10K type strain sequencing project: providing services to taxonomists for standard genome sequencing and annotation.</title>
        <authorList>
            <consortium name="The Broad Institute Genomics Platform"/>
            <consortium name="The Broad Institute Genome Sequencing Center for Infectious Disease"/>
            <person name="Wu L."/>
            <person name="Ma J."/>
        </authorList>
    </citation>
    <scope>NUCLEOTIDE SEQUENCE [LARGE SCALE GENOMIC DNA]</scope>
    <source>
        <strain evidence="13">CGMCC 1.15043</strain>
    </source>
</reference>
<dbReference type="PROSITE" id="PS50110">
    <property type="entry name" value="RESPONSE_REGULATORY"/>
    <property type="match status" value="1"/>
</dbReference>
<dbReference type="PROSITE" id="PS00041">
    <property type="entry name" value="HTH_ARAC_FAMILY_1"/>
    <property type="match status" value="1"/>
</dbReference>
<feature type="domain" description="HTH araC/xylS-type" evidence="10">
    <location>
        <begin position="429"/>
        <end position="527"/>
    </location>
</feature>
<accession>A0ABQ1F7P7</accession>
<comment type="subcellular location">
    <subcellularLocation>
        <location evidence="1">Cytoplasm</location>
    </subcellularLocation>
</comment>
<evidence type="ECO:0000313" key="12">
    <source>
        <dbReference type="EMBL" id="GGA02627.1"/>
    </source>
</evidence>
<evidence type="ECO:0000256" key="8">
    <source>
        <dbReference type="PROSITE-ProRule" id="PRU00169"/>
    </source>
</evidence>
<evidence type="ECO:0000256" key="6">
    <source>
        <dbReference type="ARBA" id="ARBA00023125"/>
    </source>
</evidence>
<keyword evidence="13" id="KW-1185">Reference proteome</keyword>
<evidence type="ECO:0000256" key="9">
    <source>
        <dbReference type="SAM" id="Coils"/>
    </source>
</evidence>
<dbReference type="InterPro" id="IPR011006">
    <property type="entry name" value="CheY-like_superfamily"/>
</dbReference>
<dbReference type="SUPFAM" id="SSF52172">
    <property type="entry name" value="CheY-like"/>
    <property type="match status" value="1"/>
</dbReference>
<dbReference type="Pfam" id="PF00072">
    <property type="entry name" value="Response_reg"/>
    <property type="match status" value="1"/>
</dbReference>
<evidence type="ECO:0000256" key="2">
    <source>
        <dbReference type="ARBA" id="ARBA00022490"/>
    </source>
</evidence>
<dbReference type="Proteomes" id="UP000615455">
    <property type="component" value="Unassembled WGS sequence"/>
</dbReference>
<dbReference type="Gene3D" id="3.40.50.2300">
    <property type="match status" value="1"/>
</dbReference>
<dbReference type="Pfam" id="PF12833">
    <property type="entry name" value="HTH_18"/>
    <property type="match status" value="1"/>
</dbReference>
<keyword evidence="9" id="KW-0175">Coiled coil</keyword>
<dbReference type="PROSITE" id="PS01124">
    <property type="entry name" value="HTH_ARAC_FAMILY_2"/>
    <property type="match status" value="1"/>
</dbReference>
<feature type="domain" description="Response regulatory" evidence="11">
    <location>
        <begin position="3"/>
        <end position="121"/>
    </location>
</feature>
<dbReference type="SUPFAM" id="SSF46689">
    <property type="entry name" value="Homeodomain-like"/>
    <property type="match status" value="2"/>
</dbReference>
<keyword evidence="2" id="KW-0963">Cytoplasm</keyword>
<sequence length="535" mass="61381">MSKVLIVDDEKIIRIGLKMMIPWEQHGFELIGAAEDGEAAMALVEQYTPDIVITDLKMPRLNGLELIQKLKEAQFFSGKIIAISNYGEFDLVREAMKLGAIDYLLKVTLKPENLLDSMNNAANQLLSEKKKQELERQKEVAQIENLMLARTNFFKDLVYFSNMSESEVDRQAQKLNIQIDPKRNFLLLITIDEYVQTMNSGKWTQKHLLAFAISNIISEMVDVSFVMEFSEISERDYMVVLPDRNKYESATGKLQFANRIAKLLKLYLNLGVNVVISPSFASLQQVREAYRSCKEAVELRFYKHDAIVIQVGDAVFDGKKHMQHEQDNLLEHIQSGNKEAYLGCFDDMYEKAKQGRVPPAQFKKAISAVLDSCEAFNAESEHPLLPEQVREQLSRGDNLAEVREAFVQAVSYFSQNAIPVSSKYRKEIRAIIAYMLKHIDQKITLQMMASVVNMNESYLTRLFKKETGKTIVNFLNELRLEKGRELLKNPDLSIKEIAELVGIPDPFYFNRLFNKTYGLNPTDFKKNNLKSINRP</sequence>
<dbReference type="CDD" id="cd17536">
    <property type="entry name" value="REC_YesN-like"/>
    <property type="match status" value="1"/>
</dbReference>
<evidence type="ECO:0000256" key="1">
    <source>
        <dbReference type="ARBA" id="ARBA00004496"/>
    </source>
</evidence>
<evidence type="ECO:0000259" key="11">
    <source>
        <dbReference type="PROSITE" id="PS50110"/>
    </source>
</evidence>
<dbReference type="InterPro" id="IPR001789">
    <property type="entry name" value="Sig_transdc_resp-reg_receiver"/>
</dbReference>
<evidence type="ECO:0000256" key="3">
    <source>
        <dbReference type="ARBA" id="ARBA00022553"/>
    </source>
</evidence>
<dbReference type="InterPro" id="IPR018062">
    <property type="entry name" value="HTH_AraC-typ_CS"/>
</dbReference>
<dbReference type="InterPro" id="IPR051552">
    <property type="entry name" value="HptR"/>
</dbReference>
<dbReference type="PANTHER" id="PTHR42713">
    <property type="entry name" value="HISTIDINE KINASE-RELATED"/>
    <property type="match status" value="1"/>
</dbReference>
<keyword evidence="3 8" id="KW-0597">Phosphoprotein</keyword>
<evidence type="ECO:0000256" key="5">
    <source>
        <dbReference type="ARBA" id="ARBA00023015"/>
    </source>
</evidence>
<keyword evidence="6" id="KW-0238">DNA-binding</keyword>
<dbReference type="Gene3D" id="1.10.10.60">
    <property type="entry name" value="Homeodomain-like"/>
    <property type="match status" value="2"/>
</dbReference>
<keyword evidence="4" id="KW-0902">Two-component regulatory system</keyword>
<evidence type="ECO:0000313" key="13">
    <source>
        <dbReference type="Proteomes" id="UP000615455"/>
    </source>
</evidence>
<feature type="modified residue" description="4-aspartylphosphate" evidence="8">
    <location>
        <position position="55"/>
    </location>
</feature>